<evidence type="ECO:0000313" key="1">
    <source>
        <dbReference type="EMBL" id="MBE0347071.1"/>
    </source>
</evidence>
<reference evidence="1 2" key="1">
    <citation type="submission" date="2015-06" db="EMBL/GenBank/DDBJ databases">
        <title>Genome sequence of Pseudoalteromonas peptidolytica.</title>
        <authorList>
            <person name="Xie B.-B."/>
            <person name="Rong J.-C."/>
            <person name="Qin Q.-L."/>
            <person name="Zhang Y.-Z."/>
        </authorList>
    </citation>
    <scope>NUCLEOTIDE SEQUENCE [LARGE SCALE GENOMIC DNA]</scope>
    <source>
        <strain evidence="1 2">F12-50-A1</strain>
    </source>
</reference>
<dbReference type="EMBL" id="AQHF01000026">
    <property type="protein sequence ID" value="MBE0347071.1"/>
    <property type="molecule type" value="Genomic_DNA"/>
</dbReference>
<organism evidence="1 2">
    <name type="scientific">Pseudoalteromonas peptidolytica F12-50-A1</name>
    <dbReference type="NCBI Taxonomy" id="1315280"/>
    <lineage>
        <taxon>Bacteria</taxon>
        <taxon>Pseudomonadati</taxon>
        <taxon>Pseudomonadota</taxon>
        <taxon>Gammaproteobacteria</taxon>
        <taxon>Alteromonadales</taxon>
        <taxon>Pseudoalteromonadaceae</taxon>
        <taxon>Pseudoalteromonas</taxon>
    </lineage>
</organism>
<sequence length="66" mass="7617">MQRVFCYVGFEKKTSQDNQHLEKQSIHYKAINTSRGKLAPTTTPAKCCTGRRRFTRRAVGSLKQKE</sequence>
<name>A0A8I0T468_9GAMM</name>
<proteinExistence type="predicted"/>
<evidence type="ECO:0000313" key="2">
    <source>
        <dbReference type="Proteomes" id="UP000660708"/>
    </source>
</evidence>
<gene>
    <name evidence="1" type="ORF">PPEP_a1457</name>
</gene>
<protein>
    <submittedName>
        <fullName evidence="1">Uncharacterized protein</fullName>
    </submittedName>
</protein>
<accession>A0A8I0T468</accession>
<dbReference type="Proteomes" id="UP000660708">
    <property type="component" value="Unassembled WGS sequence"/>
</dbReference>
<dbReference type="AlphaFoldDB" id="A0A8I0T468"/>
<comment type="caution">
    <text evidence="1">The sequence shown here is derived from an EMBL/GenBank/DDBJ whole genome shotgun (WGS) entry which is preliminary data.</text>
</comment>
<keyword evidence="2" id="KW-1185">Reference proteome</keyword>